<sequence length="38" mass="4362">MTNKYQKSSHVTTWNCLKIQGSSLPQQTNNKDNTISHK</sequence>
<proteinExistence type="predicted"/>
<accession>A0A2P2P2M0</accession>
<reference evidence="1" key="1">
    <citation type="submission" date="2018-02" db="EMBL/GenBank/DDBJ databases">
        <title>Rhizophora mucronata_Transcriptome.</title>
        <authorList>
            <person name="Meera S.P."/>
            <person name="Sreeshan A."/>
            <person name="Augustine A."/>
        </authorList>
    </citation>
    <scope>NUCLEOTIDE SEQUENCE</scope>
    <source>
        <tissue evidence="1">Leaf</tissue>
    </source>
</reference>
<dbReference type="AlphaFoldDB" id="A0A2P2P2M0"/>
<name>A0A2P2P2M0_RHIMU</name>
<dbReference type="EMBL" id="GGEC01068387">
    <property type="protein sequence ID" value="MBX48871.1"/>
    <property type="molecule type" value="Transcribed_RNA"/>
</dbReference>
<evidence type="ECO:0000313" key="1">
    <source>
        <dbReference type="EMBL" id="MBX48871.1"/>
    </source>
</evidence>
<organism evidence="1">
    <name type="scientific">Rhizophora mucronata</name>
    <name type="common">Asiatic mangrove</name>
    <dbReference type="NCBI Taxonomy" id="61149"/>
    <lineage>
        <taxon>Eukaryota</taxon>
        <taxon>Viridiplantae</taxon>
        <taxon>Streptophyta</taxon>
        <taxon>Embryophyta</taxon>
        <taxon>Tracheophyta</taxon>
        <taxon>Spermatophyta</taxon>
        <taxon>Magnoliopsida</taxon>
        <taxon>eudicotyledons</taxon>
        <taxon>Gunneridae</taxon>
        <taxon>Pentapetalae</taxon>
        <taxon>rosids</taxon>
        <taxon>fabids</taxon>
        <taxon>Malpighiales</taxon>
        <taxon>Rhizophoraceae</taxon>
        <taxon>Rhizophora</taxon>
    </lineage>
</organism>
<protein>
    <submittedName>
        <fullName evidence="1">Uncharacterized protein</fullName>
    </submittedName>
</protein>